<gene>
    <name evidence="4" type="ORF">RHGRI_026686</name>
</gene>
<dbReference type="Gene3D" id="1.25.10.10">
    <property type="entry name" value="Leucine-rich Repeat Variant"/>
    <property type="match status" value="3"/>
</dbReference>
<accession>A0AAV6IXK0</accession>
<feature type="repeat" description="ARM" evidence="2">
    <location>
        <begin position="672"/>
        <end position="714"/>
    </location>
</feature>
<name>A0AAV6IXK0_9ERIC</name>
<keyword evidence="5" id="KW-1185">Reference proteome</keyword>
<dbReference type="SMART" id="SM00185">
    <property type="entry name" value="ARM"/>
    <property type="match status" value="8"/>
</dbReference>
<dbReference type="PANTHER" id="PTHR47451:SF1">
    <property type="entry name" value="ARM REPEAT SUPERFAMILY PROTEIN"/>
    <property type="match status" value="1"/>
</dbReference>
<proteinExistence type="predicted"/>
<feature type="region of interest" description="Disordered" evidence="3">
    <location>
        <begin position="992"/>
        <end position="1012"/>
    </location>
</feature>
<evidence type="ECO:0000256" key="3">
    <source>
        <dbReference type="SAM" id="MobiDB-lite"/>
    </source>
</evidence>
<evidence type="ECO:0008006" key="6">
    <source>
        <dbReference type="Google" id="ProtNLM"/>
    </source>
</evidence>
<feature type="repeat" description="ARM" evidence="2">
    <location>
        <begin position="1239"/>
        <end position="1281"/>
    </location>
</feature>
<dbReference type="InterPro" id="IPR016024">
    <property type="entry name" value="ARM-type_fold"/>
</dbReference>
<sequence length="1308" mass="143132">MAEFEANHVEDDEISNANNNNNHGWQKVTYPKRQRKHPTNPSDAAKLPANGSGPAGAGSGAVFRSLEKHSEERRMRLQAQREAIAQSEASTKPKVRSDDYDDDDDSDDVEVVRNGAAADEKKAKVKKVKKPRVTVAEAAAKIDAADLAGFLVEVSASYEAQQDIQMMRFADYFGRAFAGVGAAQFPWAKLFRESTVAKIADIPVTHISEAVYKTSVDWINQRSSEALQSFVLWSLDSILADLPSQHASVKGSKKSVNPTSSKSQVAIFAVLAMVLRRKPDVLIGILPTLRENSKYQGPDKLPVIVWMAAQASQGDLAVGLILSSPKARTVLVNGAVRKGERLLPPLSLDLLMKVAFPASSARATERFEAIYPTLKEVALAGSAGSKAMKQVSQQILTLSVRAAGEGNPELSKEATAISIWCLKQNSDCYKQWDKIYMDNVEASVSILRKITEEWKEFSGKQYSLDALKEALKSFRNKNEKALAGGEDSARLSLFKDAEKYYQGYFIDGSLGNFLKLRKGAQSSRLEMGKDIGSLTSSLSKSGDGSVALFVQMLGLDNDFLDREQAVVSLWKYSQGGKECIDAIMQFSGSVILIINLLQSHSGSTCEAASGLLRMISSVPIYREFVADCGAIEAITALLSRSSLTPEEKEQSIGTLWNLSVDEKLREKIANSDLLPLLVKFLEDEDNKVKTASGGVLANLALSRFNHKVMVEAGVIPKLAKFLKTYEKVLKVPRKEAINILSEEKELKVLRKEAKNALLELAKDKYYRILIVEEGLVLVPLVGSAAYKSFKPDSDSGLTWPDGTEIEKIYEGPAPYGASEVLLELDVNGKISVDDAKAKAMIGQSTQQSLARAGVIEMDDEKVNQSESSSDLKFTVMEWIDGIARLVLILGLEDESAIAGAAEAIADASISEHMRTSFKEAGAIKPLLQLLDHRNQFLICSNTVCQKIEAEGGLPPLIDSLKNLEVSESFMEKTLNILARMLDPSKEMKSKFYDGPVNGSKKKREATRKTGSEVKVDEMHVSNSTSSFPTTHARDLWDSTAIACLVEFLKKSSPNLQRKAASILECVILSGQSIDTIISADIESGLDAVFQQKSLHDSELEMDFEQPELHALEVEEAGLAVSAASRLLSRLLDFDSFSSTIQNPSHFISLLRKILRSSIPLRYKNWVASALRKLSSLSNGPFISHENPVNLEVIRYETIPRLIEQMESPSLELQEATVVELYRTISEGGEDSIGAVAAAGGIFPLVKLIEEGTERAVEAGLAILYDLSMDTENHPAIIAAGAVPALRRIILSQKPQWTRALDLLRALPT</sequence>
<evidence type="ECO:0000256" key="2">
    <source>
        <dbReference type="PROSITE-ProRule" id="PRU00259"/>
    </source>
</evidence>
<comment type="caution">
    <text evidence="4">The sequence shown here is derived from an EMBL/GenBank/DDBJ whole genome shotgun (WGS) entry which is preliminary data.</text>
</comment>
<dbReference type="SUPFAM" id="SSF48371">
    <property type="entry name" value="ARM repeat"/>
    <property type="match status" value="2"/>
</dbReference>
<dbReference type="InterPro" id="IPR011989">
    <property type="entry name" value="ARM-like"/>
</dbReference>
<keyword evidence="1" id="KW-0677">Repeat</keyword>
<dbReference type="InterPro" id="IPR000225">
    <property type="entry name" value="Armadillo"/>
</dbReference>
<evidence type="ECO:0000313" key="4">
    <source>
        <dbReference type="EMBL" id="KAG5532149.1"/>
    </source>
</evidence>
<dbReference type="PANTHER" id="PTHR47451">
    <property type="entry name" value="ARM REPEAT SUPERFAMILY PROTEIN"/>
    <property type="match status" value="1"/>
</dbReference>
<dbReference type="EMBL" id="JACTNZ010000009">
    <property type="protein sequence ID" value="KAG5532149.1"/>
    <property type="molecule type" value="Genomic_DNA"/>
</dbReference>
<feature type="region of interest" description="Disordered" evidence="3">
    <location>
        <begin position="1"/>
        <end position="107"/>
    </location>
</feature>
<reference evidence="4" key="1">
    <citation type="submission" date="2020-08" db="EMBL/GenBank/DDBJ databases">
        <title>Plant Genome Project.</title>
        <authorList>
            <person name="Zhang R.-G."/>
        </authorList>
    </citation>
    <scope>NUCLEOTIDE SEQUENCE</scope>
    <source>
        <strain evidence="4">WSP0</strain>
        <tissue evidence="4">Leaf</tissue>
    </source>
</reference>
<evidence type="ECO:0000256" key="1">
    <source>
        <dbReference type="ARBA" id="ARBA00022737"/>
    </source>
</evidence>
<dbReference type="InterPro" id="IPR019308">
    <property type="entry name" value="TMEM214"/>
</dbReference>
<organism evidence="4 5">
    <name type="scientific">Rhododendron griersonianum</name>
    <dbReference type="NCBI Taxonomy" id="479676"/>
    <lineage>
        <taxon>Eukaryota</taxon>
        <taxon>Viridiplantae</taxon>
        <taxon>Streptophyta</taxon>
        <taxon>Embryophyta</taxon>
        <taxon>Tracheophyta</taxon>
        <taxon>Spermatophyta</taxon>
        <taxon>Magnoliopsida</taxon>
        <taxon>eudicotyledons</taxon>
        <taxon>Gunneridae</taxon>
        <taxon>Pentapetalae</taxon>
        <taxon>asterids</taxon>
        <taxon>Ericales</taxon>
        <taxon>Ericaceae</taxon>
        <taxon>Ericoideae</taxon>
        <taxon>Rhodoreae</taxon>
        <taxon>Rhododendron</taxon>
    </lineage>
</organism>
<evidence type="ECO:0000313" key="5">
    <source>
        <dbReference type="Proteomes" id="UP000823749"/>
    </source>
</evidence>
<protein>
    <recommendedName>
        <fullName evidence="6">ARM repeat superfamily protein</fullName>
    </recommendedName>
</protein>
<feature type="compositionally biased region" description="Basic and acidic residues" evidence="3">
    <location>
        <begin position="65"/>
        <end position="75"/>
    </location>
</feature>
<dbReference type="Pfam" id="PF10151">
    <property type="entry name" value="TMEM214"/>
    <property type="match status" value="1"/>
</dbReference>
<feature type="repeat" description="ARM" evidence="2">
    <location>
        <begin position="629"/>
        <end position="673"/>
    </location>
</feature>
<dbReference type="Proteomes" id="UP000823749">
    <property type="component" value="Chromosome 9"/>
</dbReference>
<dbReference type="PROSITE" id="PS50176">
    <property type="entry name" value="ARM_REPEAT"/>
    <property type="match status" value="3"/>
</dbReference>